<reference evidence="4" key="2">
    <citation type="submission" date="2021-12" db="EMBL/GenBank/DDBJ databases">
        <title>Resequencing data analysis of finger millet.</title>
        <authorList>
            <person name="Hatakeyama M."/>
            <person name="Aluri S."/>
            <person name="Balachadran M.T."/>
            <person name="Sivarajan S.R."/>
            <person name="Poveda L."/>
            <person name="Shimizu-Inatsugi R."/>
            <person name="Schlapbach R."/>
            <person name="Sreeman S.M."/>
            <person name="Shimizu K.K."/>
        </authorList>
    </citation>
    <scope>NUCLEOTIDE SEQUENCE</scope>
</reference>
<reference evidence="4" key="1">
    <citation type="journal article" date="2018" name="DNA Res.">
        <title>Multiple hybrid de novo genome assembly of finger millet, an orphan allotetraploid crop.</title>
        <authorList>
            <person name="Hatakeyama M."/>
            <person name="Aluri S."/>
            <person name="Balachadran M.T."/>
            <person name="Sivarajan S.R."/>
            <person name="Patrignani A."/>
            <person name="Gruter S."/>
            <person name="Poveda L."/>
            <person name="Shimizu-Inatsugi R."/>
            <person name="Baeten J."/>
            <person name="Francoijs K.J."/>
            <person name="Nataraja K.N."/>
            <person name="Reddy Y.A.N."/>
            <person name="Phadnis S."/>
            <person name="Ravikumar R.L."/>
            <person name="Schlapbach R."/>
            <person name="Sreeman S.M."/>
            <person name="Shimizu K.K."/>
        </authorList>
    </citation>
    <scope>NUCLEOTIDE SEQUENCE</scope>
</reference>
<proteinExistence type="inferred from homology"/>
<feature type="compositionally biased region" description="Low complexity" evidence="2">
    <location>
        <begin position="100"/>
        <end position="109"/>
    </location>
</feature>
<dbReference type="AlphaFoldDB" id="A0AAV5E0F0"/>
<dbReference type="PANTHER" id="PTHR31662">
    <property type="entry name" value="BNAANNG10740D PROTEIN-RELATED"/>
    <property type="match status" value="1"/>
</dbReference>
<protein>
    <recommendedName>
        <fullName evidence="3">Glabrous enhancer-binding protein-like DBD domain-containing protein</fullName>
    </recommendedName>
</protein>
<dbReference type="EMBL" id="BQKI01000072">
    <property type="protein sequence ID" value="GJN15991.1"/>
    <property type="molecule type" value="Genomic_DNA"/>
</dbReference>
<feature type="region of interest" description="Disordered" evidence="2">
    <location>
        <begin position="424"/>
        <end position="448"/>
    </location>
</feature>
<dbReference type="GO" id="GO:0006355">
    <property type="term" value="P:regulation of DNA-templated transcription"/>
    <property type="evidence" value="ECO:0007669"/>
    <property type="project" value="InterPro"/>
</dbReference>
<feature type="compositionally biased region" description="Acidic residues" evidence="2">
    <location>
        <begin position="376"/>
        <end position="394"/>
    </location>
</feature>
<feature type="compositionally biased region" description="Basic and acidic residues" evidence="2">
    <location>
        <begin position="179"/>
        <end position="188"/>
    </location>
</feature>
<feature type="compositionally biased region" description="Basic and acidic residues" evidence="2">
    <location>
        <begin position="88"/>
        <end position="97"/>
    </location>
</feature>
<name>A0AAV5E0F0_ELECO</name>
<evidence type="ECO:0000256" key="1">
    <source>
        <dbReference type="ARBA" id="ARBA00010820"/>
    </source>
</evidence>
<keyword evidence="5" id="KW-1185">Reference proteome</keyword>
<feature type="compositionally biased region" description="Low complexity" evidence="2">
    <location>
        <begin position="63"/>
        <end position="72"/>
    </location>
</feature>
<sequence>MSPKRAAAAASGSASDASDAETDAGRHRRRRQSPSPTRSRSRSKTPPPHLRPNAAALSSTPTSAGADYAAASDSDDADRGQSPRRSRERSPTPRSDSEADAALLADAALRVASTKRRRERSPTPRSDSDVDGDVAGRVSSPRRNRERSPRLYSDSDSDSDDDAAAAAAGRVSSPRRNRDRSPALHSDSDNSGASEDGGREGNVSPPRARRSTRIETSNIKPVSTRLMDGPRRPAGAGSSQSRPKRRTKSPAPPSVEHNKRLPRVWSPEDEVTILRALIAFRGKKGRLPSSIQDTAKLEGQIRGKLTAKASTTQLSDKIRRLKHKYKLLAIRAKKGREPDLSTDRDRDVYELSKKVWGSVSIDGFNEVGGSHTYENAGDEESNEEQEIEESDEGMESGWDVRYRPNKKPKAIGFENGNKNTIVANGNAFGTGGRSKTSQAGASGAGKDDSEKGMYPYLWEAVEELSKDHPSGKVFRKAFSVLEKSKARAIEEKLRKFRMSEIRQQLRRMDLMKETVTMVLDALEGTG</sequence>
<feature type="region of interest" description="Disordered" evidence="2">
    <location>
        <begin position="1"/>
        <end position="263"/>
    </location>
</feature>
<evidence type="ECO:0000259" key="3">
    <source>
        <dbReference type="Pfam" id="PF04504"/>
    </source>
</evidence>
<evidence type="ECO:0000313" key="4">
    <source>
        <dbReference type="EMBL" id="GJN15991.1"/>
    </source>
</evidence>
<evidence type="ECO:0000256" key="2">
    <source>
        <dbReference type="SAM" id="MobiDB-lite"/>
    </source>
</evidence>
<dbReference type="Pfam" id="PF04504">
    <property type="entry name" value="GeBP-like_DBD"/>
    <property type="match status" value="1"/>
</dbReference>
<dbReference type="InterPro" id="IPR053932">
    <property type="entry name" value="GeBP-like_DBD"/>
</dbReference>
<dbReference type="PANTHER" id="PTHR31662:SF96">
    <property type="entry name" value="OS08G0467600 PROTEIN"/>
    <property type="match status" value="1"/>
</dbReference>
<feature type="region of interest" description="Disordered" evidence="2">
    <location>
        <begin position="367"/>
        <end position="401"/>
    </location>
</feature>
<comment type="caution">
    <text evidence="4">The sequence shown here is derived from an EMBL/GenBank/DDBJ whole genome shotgun (WGS) entry which is preliminary data.</text>
</comment>
<dbReference type="GO" id="GO:0005634">
    <property type="term" value="C:nucleus"/>
    <property type="evidence" value="ECO:0007669"/>
    <property type="project" value="TreeGrafter"/>
</dbReference>
<dbReference type="Proteomes" id="UP001054889">
    <property type="component" value="Unassembled WGS sequence"/>
</dbReference>
<evidence type="ECO:0000313" key="5">
    <source>
        <dbReference type="Proteomes" id="UP001054889"/>
    </source>
</evidence>
<gene>
    <name evidence="4" type="primary">gb02941</name>
    <name evidence="4" type="ORF">PR202_gb02941</name>
</gene>
<comment type="similarity">
    <text evidence="1">Belongs to the GeBP family.</text>
</comment>
<feature type="domain" description="Glabrous enhancer-binding protein-like DBD" evidence="3">
    <location>
        <begin position="263"/>
        <end position="357"/>
    </location>
</feature>
<accession>A0AAV5E0F0</accession>
<feature type="compositionally biased region" description="Low complexity" evidence="2">
    <location>
        <begin position="1"/>
        <end position="17"/>
    </location>
</feature>
<dbReference type="InterPro" id="IPR007592">
    <property type="entry name" value="GEBP"/>
</dbReference>
<organism evidence="4 5">
    <name type="scientific">Eleusine coracana subsp. coracana</name>
    <dbReference type="NCBI Taxonomy" id="191504"/>
    <lineage>
        <taxon>Eukaryota</taxon>
        <taxon>Viridiplantae</taxon>
        <taxon>Streptophyta</taxon>
        <taxon>Embryophyta</taxon>
        <taxon>Tracheophyta</taxon>
        <taxon>Spermatophyta</taxon>
        <taxon>Magnoliopsida</taxon>
        <taxon>Liliopsida</taxon>
        <taxon>Poales</taxon>
        <taxon>Poaceae</taxon>
        <taxon>PACMAD clade</taxon>
        <taxon>Chloridoideae</taxon>
        <taxon>Cynodonteae</taxon>
        <taxon>Eleusininae</taxon>
        <taxon>Eleusine</taxon>
    </lineage>
</organism>